<dbReference type="GO" id="GO:0045892">
    <property type="term" value="P:negative regulation of DNA-templated transcription"/>
    <property type="evidence" value="ECO:0007669"/>
    <property type="project" value="InterPro"/>
</dbReference>
<evidence type="ECO:0000313" key="3">
    <source>
        <dbReference type="EMBL" id="RIB24321.1"/>
    </source>
</evidence>
<dbReference type="SMART" id="SM00449">
    <property type="entry name" value="SPRY"/>
    <property type="match status" value="1"/>
</dbReference>
<dbReference type="PANTHER" id="PTHR44749">
    <property type="entry name" value="SUPPRESSOR OF RPS4-RLD 1"/>
    <property type="match status" value="1"/>
</dbReference>
<keyword evidence="1" id="KW-0802">TPR repeat</keyword>
<feature type="repeat" description="TPR" evidence="1">
    <location>
        <begin position="285"/>
        <end position="318"/>
    </location>
</feature>
<dbReference type="SUPFAM" id="SSF49899">
    <property type="entry name" value="Concanavalin A-like lectins/glucanases"/>
    <property type="match status" value="1"/>
</dbReference>
<dbReference type="STRING" id="44941.A0A397VRD7"/>
<dbReference type="PROSITE" id="PS50005">
    <property type="entry name" value="TPR"/>
    <property type="match status" value="3"/>
</dbReference>
<reference evidence="3 4" key="1">
    <citation type="submission" date="2018-06" db="EMBL/GenBank/DDBJ databases">
        <title>Comparative genomics reveals the genomic features of Rhizophagus irregularis, R. cerebriforme, R. diaphanum and Gigaspora rosea, and their symbiotic lifestyle signature.</title>
        <authorList>
            <person name="Morin E."/>
            <person name="San Clemente H."/>
            <person name="Chen E.C.H."/>
            <person name="De La Providencia I."/>
            <person name="Hainaut M."/>
            <person name="Kuo A."/>
            <person name="Kohler A."/>
            <person name="Murat C."/>
            <person name="Tang N."/>
            <person name="Roy S."/>
            <person name="Loubradou J."/>
            <person name="Henrissat B."/>
            <person name="Grigoriev I.V."/>
            <person name="Corradi N."/>
            <person name="Roux C."/>
            <person name="Martin F.M."/>
        </authorList>
    </citation>
    <scope>NUCLEOTIDE SEQUENCE [LARGE SCALE GENOMIC DNA]</scope>
    <source>
        <strain evidence="3 4">DAOM 194757</strain>
    </source>
</reference>
<proteinExistence type="predicted"/>
<organism evidence="3 4">
    <name type="scientific">Gigaspora rosea</name>
    <dbReference type="NCBI Taxonomy" id="44941"/>
    <lineage>
        <taxon>Eukaryota</taxon>
        <taxon>Fungi</taxon>
        <taxon>Fungi incertae sedis</taxon>
        <taxon>Mucoromycota</taxon>
        <taxon>Glomeromycotina</taxon>
        <taxon>Glomeromycetes</taxon>
        <taxon>Diversisporales</taxon>
        <taxon>Gigasporaceae</taxon>
        <taxon>Gigaspora</taxon>
    </lineage>
</organism>
<dbReference type="SMART" id="SM00028">
    <property type="entry name" value="TPR"/>
    <property type="match status" value="4"/>
</dbReference>
<dbReference type="PROSITE" id="PS50188">
    <property type="entry name" value="B302_SPRY"/>
    <property type="match status" value="1"/>
</dbReference>
<accession>A0A397VRD7</accession>
<protein>
    <recommendedName>
        <fullName evidence="2">B30.2/SPRY domain-containing protein</fullName>
    </recommendedName>
</protein>
<dbReference type="InterPro" id="IPR003877">
    <property type="entry name" value="SPRY_dom"/>
</dbReference>
<feature type="domain" description="B30.2/SPRY" evidence="2">
    <location>
        <begin position="1"/>
        <end position="176"/>
    </location>
</feature>
<dbReference type="Gene3D" id="1.25.40.10">
    <property type="entry name" value="Tetratricopeptide repeat domain"/>
    <property type="match status" value="2"/>
</dbReference>
<dbReference type="PANTHER" id="PTHR44749:SF1">
    <property type="entry name" value="TETRATRICOPEPTIDE-LIKE HELICAL DOMAIN-CONTAINING PROTEIN"/>
    <property type="match status" value="1"/>
</dbReference>
<dbReference type="InterPro" id="IPR013320">
    <property type="entry name" value="ConA-like_dom_sf"/>
</dbReference>
<feature type="repeat" description="TPR" evidence="1">
    <location>
        <begin position="251"/>
        <end position="284"/>
    </location>
</feature>
<dbReference type="InterPro" id="IPR001870">
    <property type="entry name" value="B30.2/SPRY"/>
</dbReference>
<keyword evidence="4" id="KW-1185">Reference proteome</keyword>
<evidence type="ECO:0000259" key="2">
    <source>
        <dbReference type="PROSITE" id="PS50188"/>
    </source>
</evidence>
<gene>
    <name evidence="3" type="ORF">C2G38_2242070</name>
</gene>
<evidence type="ECO:0000313" key="4">
    <source>
        <dbReference type="Proteomes" id="UP000266673"/>
    </source>
</evidence>
<dbReference type="InterPro" id="IPR019734">
    <property type="entry name" value="TPR_rpt"/>
</dbReference>
<dbReference type="Gene3D" id="2.60.120.920">
    <property type="match status" value="1"/>
</dbReference>
<dbReference type="EMBL" id="QKWP01000221">
    <property type="protein sequence ID" value="RIB24321.1"/>
    <property type="molecule type" value="Genomic_DNA"/>
</dbReference>
<name>A0A397VRD7_9GLOM</name>
<dbReference type="OrthoDB" id="341259at2759"/>
<dbReference type="Pfam" id="PF13181">
    <property type="entry name" value="TPR_8"/>
    <property type="match status" value="2"/>
</dbReference>
<dbReference type="Pfam" id="PF00622">
    <property type="entry name" value="SPRY"/>
    <property type="match status" value="1"/>
</dbReference>
<dbReference type="Proteomes" id="UP000266673">
    <property type="component" value="Unassembled WGS sequence"/>
</dbReference>
<feature type="repeat" description="TPR" evidence="1">
    <location>
        <begin position="217"/>
        <end position="250"/>
    </location>
</feature>
<dbReference type="InterPro" id="IPR011990">
    <property type="entry name" value="TPR-like_helical_dom_sf"/>
</dbReference>
<dbReference type="AlphaFoldDB" id="A0A397VRD7"/>
<dbReference type="InterPro" id="IPR043136">
    <property type="entry name" value="B30.2/SPRY_sf"/>
</dbReference>
<dbReference type="SUPFAM" id="SSF48452">
    <property type="entry name" value="TPR-like"/>
    <property type="match status" value="1"/>
</dbReference>
<dbReference type="InterPro" id="IPR044650">
    <property type="entry name" value="SRFR1-like"/>
</dbReference>
<comment type="caution">
    <text evidence="3">The sequence shown here is derived from an EMBL/GenBank/DDBJ whole genome shotgun (WGS) entry which is preliminary data.</text>
</comment>
<sequence length="365" mass="41805">MESTSHFVEIDGSRVNFSGPNDYREVALAKAKDKILSQNEFFYFEVEIVTKGNKDDRIIGVGFCTTKPKNSNTISNHMPGQDNNSWGYHDDGYFFSSKNGRPYGPSYTTGDTIGCYLNFKNRIVFYTKNGVNIGIACHLPEDLPKCLENSKTHLYPCVGLRSQGGSIEVNFGIGGRKFKYSAMNNDDIDDELYGENCLEVLYNSGLIYFLDYEPNNVLALMYRGKAHLIMKMYKEALEDLTKVLENDQNNFLALTYRGKAYFIMGEYEKAFADLTKVLENDQNNLLALTYRGKAYFIIGEYEKAFADLTKVLENEPENIIARRYRGEINQMMERYYESSDDLKELLKINPNDVWAINAHELVEKT</sequence>
<evidence type="ECO:0000256" key="1">
    <source>
        <dbReference type="PROSITE-ProRule" id="PRU00339"/>
    </source>
</evidence>